<evidence type="ECO:0000259" key="3">
    <source>
        <dbReference type="Pfam" id="PF21307"/>
    </source>
</evidence>
<dbReference type="InterPro" id="IPR054363">
    <property type="entry name" value="GH95_cat"/>
</dbReference>
<dbReference type="Gene3D" id="1.50.10.10">
    <property type="match status" value="1"/>
</dbReference>
<dbReference type="AlphaFoldDB" id="A0AAW6TZJ7"/>
<sequence length="801" mass="89195">MRSHIIRFAVLTFAICTVSVGAASDGGPSDMKLWYAEPAQTWTYALPVGNGRLGAMVFAGTAEARYQLNEDSLWCGRPHDYAQDGAAQYLPEIRRLLFEGKQREAEQLAMEHFMSSPLRQVPYQPFGDLTLRFPGHENAESYYRELDLDTAVATTTYRVDGVTYTRQTFASFPDQVVVVRISCDKPGTLSFTAALTSPNADVRTRRVDDRTLAILGRARDFEVRGTKEVIPGAVRFEGRCQIRINGGRATVNDEQIRVESANAATLTIAMATNVRNYKDLSADPGQRCAEALRKAAEKTPQQLRDAHVADHQALFRRMTLDLGPARTADLPTDQRALKYAEREDPQLAALFFQYGRYLMIASSRTGGQPANLQGLWNESTSPPWDSKYTVNINTEMNYWLTEPTNLAECGRPLFDALVEIAESGRSTARKHYDAPGWVLHHNFDLWRGTAPINASNHGIWPTGGAWLCQHLWWHYVYSGDRQFLRERAYPLMKGAAEFFVETLIEDPRSDKRWLISGPSNSPEIGGLVMGPTMDHQIIRSLFADTAEAARVLGVDEEFATKLDALRIRIAPNQIGRHGQLQEWLEDKDDPKNEHRHVSHLWGLFPGSEISVDTPELLDAAKQSLIFRGDGGTGWSRAWKINFWARLLDGDHAHRMLKHLLTLTDSPLTEYKGGGVYGNLFDAHPPFQIDGNFGATSGITEMLMQSHRRNPQGRYIIELLPALPSAWPDGRITGLRARGGFTLDIAWKNGMLAEAIVKSPSGHSCIVRYGERTVQIEPGAGGVRLDGALQGPVGWGKGRQGG</sequence>
<dbReference type="EMBL" id="JASCXX010000004">
    <property type="protein sequence ID" value="MDI6448438.1"/>
    <property type="molecule type" value="Genomic_DNA"/>
</dbReference>
<protein>
    <submittedName>
        <fullName evidence="5">Glycoside hydrolase family 95 protein</fullName>
    </submittedName>
</protein>
<dbReference type="InterPro" id="IPR012341">
    <property type="entry name" value="6hp_glycosidase-like_sf"/>
</dbReference>
<keyword evidence="1" id="KW-0732">Signal</keyword>
<comment type="caution">
    <text evidence="5">The sequence shown here is derived from an EMBL/GenBank/DDBJ whole genome shotgun (WGS) entry which is preliminary data.</text>
</comment>
<dbReference type="GO" id="GO:0004560">
    <property type="term" value="F:alpha-L-fucosidase activity"/>
    <property type="evidence" value="ECO:0007669"/>
    <property type="project" value="InterPro"/>
</dbReference>
<dbReference type="GO" id="GO:0005975">
    <property type="term" value="P:carbohydrate metabolic process"/>
    <property type="evidence" value="ECO:0007669"/>
    <property type="project" value="InterPro"/>
</dbReference>
<feature type="domain" description="Glycosyl hydrolase family 95 catalytic" evidence="4">
    <location>
        <begin position="301"/>
        <end position="702"/>
    </location>
</feature>
<dbReference type="Proteomes" id="UP001431776">
    <property type="component" value="Unassembled WGS sequence"/>
</dbReference>
<accession>A0AAW6TZJ7</accession>
<dbReference type="RefSeq" id="WP_349243842.1">
    <property type="nucleotide sequence ID" value="NZ_JASCXX010000004.1"/>
</dbReference>
<evidence type="ECO:0000259" key="4">
    <source>
        <dbReference type="Pfam" id="PF22124"/>
    </source>
</evidence>
<dbReference type="PANTHER" id="PTHR31084">
    <property type="entry name" value="ALPHA-L-FUCOSIDASE 2"/>
    <property type="match status" value="1"/>
</dbReference>
<evidence type="ECO:0000256" key="1">
    <source>
        <dbReference type="SAM" id="SignalP"/>
    </source>
</evidence>
<dbReference type="InterPro" id="IPR016518">
    <property type="entry name" value="Alpha-L-fucosidase"/>
</dbReference>
<dbReference type="Gene3D" id="2.60.40.1180">
    <property type="entry name" value="Golgi alpha-mannosidase II"/>
    <property type="match status" value="1"/>
</dbReference>
<dbReference type="PANTHER" id="PTHR31084:SF0">
    <property type="entry name" value="ALPHA-L-FUCOSIDASE 2"/>
    <property type="match status" value="1"/>
</dbReference>
<dbReference type="InterPro" id="IPR013780">
    <property type="entry name" value="Glyco_hydro_b"/>
</dbReference>
<evidence type="ECO:0000259" key="2">
    <source>
        <dbReference type="Pfam" id="PF14498"/>
    </source>
</evidence>
<dbReference type="Pfam" id="PF21307">
    <property type="entry name" value="Glyco_hydro_95_C"/>
    <property type="match status" value="1"/>
</dbReference>
<organism evidence="5 6">
    <name type="scientific">Anaerobaca lacustris</name>
    <dbReference type="NCBI Taxonomy" id="3044600"/>
    <lineage>
        <taxon>Bacteria</taxon>
        <taxon>Pseudomonadati</taxon>
        <taxon>Planctomycetota</taxon>
        <taxon>Phycisphaerae</taxon>
        <taxon>Sedimentisphaerales</taxon>
        <taxon>Anaerobacaceae</taxon>
        <taxon>Anaerobaca</taxon>
    </lineage>
</organism>
<dbReference type="InterPro" id="IPR008928">
    <property type="entry name" value="6-hairpin_glycosidase_sf"/>
</dbReference>
<feature type="domain" description="Alpha fucosidase A-like C-terminal" evidence="3">
    <location>
        <begin position="715"/>
        <end position="776"/>
    </location>
</feature>
<dbReference type="InterPro" id="IPR027414">
    <property type="entry name" value="GH95_N_dom"/>
</dbReference>
<dbReference type="Pfam" id="PF14498">
    <property type="entry name" value="Glyco_hyd_65N_2"/>
    <property type="match status" value="1"/>
</dbReference>
<dbReference type="PIRSF" id="PIRSF007663">
    <property type="entry name" value="UCP007663"/>
    <property type="match status" value="1"/>
</dbReference>
<feature type="domain" description="Glycosyl hydrolase family 95 N-terminal" evidence="2">
    <location>
        <begin position="33"/>
        <end position="276"/>
    </location>
</feature>
<dbReference type="SUPFAM" id="SSF48208">
    <property type="entry name" value="Six-hairpin glycosidases"/>
    <property type="match status" value="1"/>
</dbReference>
<dbReference type="Gene3D" id="2.70.98.50">
    <property type="entry name" value="putative glycoside hydrolase family protein from bacillus halodurans"/>
    <property type="match status" value="1"/>
</dbReference>
<keyword evidence="6" id="KW-1185">Reference proteome</keyword>
<name>A0AAW6TZJ7_9BACT</name>
<feature type="chain" id="PRO_5043678276" evidence="1">
    <location>
        <begin position="23"/>
        <end position="801"/>
    </location>
</feature>
<proteinExistence type="predicted"/>
<evidence type="ECO:0000313" key="6">
    <source>
        <dbReference type="Proteomes" id="UP001431776"/>
    </source>
</evidence>
<feature type="signal peptide" evidence="1">
    <location>
        <begin position="1"/>
        <end position="22"/>
    </location>
</feature>
<keyword evidence="5" id="KW-0378">Hydrolase</keyword>
<evidence type="ECO:0000313" key="5">
    <source>
        <dbReference type="EMBL" id="MDI6448438.1"/>
    </source>
</evidence>
<gene>
    <name evidence="5" type="ORF">QJ522_05230</name>
</gene>
<dbReference type="Pfam" id="PF22124">
    <property type="entry name" value="Glyco_hydro_95_cat"/>
    <property type="match status" value="1"/>
</dbReference>
<reference evidence="5" key="1">
    <citation type="submission" date="2023-05" db="EMBL/GenBank/DDBJ databases">
        <title>Anaerotaeda fermentans gen. nov., sp. nov., a novel anaerobic planctomycete of the new family within the order Sedimentisphaerales isolated from Taman Peninsula, Russia.</title>
        <authorList>
            <person name="Khomyakova M.A."/>
            <person name="Merkel A.Y."/>
            <person name="Slobodkin A.I."/>
        </authorList>
    </citation>
    <scope>NUCLEOTIDE SEQUENCE</scope>
    <source>
        <strain evidence="5">M17dextr</strain>
    </source>
</reference>
<dbReference type="InterPro" id="IPR049053">
    <property type="entry name" value="AFCA-like_C"/>
</dbReference>